<gene>
    <name evidence="2" type="ORF">DJ69_04725</name>
</gene>
<sequence>MSGIVFNATEQHDAVVDFYRETMGATVRLEQPDCAILGYDNMLFGFCERDHTDDCGTITFVYSDPDAVDEVHERLDAAPGADAVGSPHRNDRYDIYQFFAEDPDGRTVECQAFLDDAVSLP</sequence>
<dbReference type="OrthoDB" id="210556at2157"/>
<evidence type="ECO:0000313" key="3">
    <source>
        <dbReference type="Proteomes" id="UP000222824"/>
    </source>
</evidence>
<dbReference type="AlphaFoldDB" id="A0A2G1WLE6"/>
<organism evidence="2 3">
    <name type="scientific">Halorubrum persicum</name>
    <dbReference type="NCBI Taxonomy" id="1383844"/>
    <lineage>
        <taxon>Archaea</taxon>
        <taxon>Methanobacteriati</taxon>
        <taxon>Methanobacteriota</taxon>
        <taxon>Stenosarchaea group</taxon>
        <taxon>Halobacteria</taxon>
        <taxon>Halobacteriales</taxon>
        <taxon>Haloferacaceae</taxon>
        <taxon>Halorubrum</taxon>
    </lineage>
</organism>
<dbReference type="CDD" id="cd06587">
    <property type="entry name" value="VOC"/>
    <property type="match status" value="1"/>
</dbReference>
<name>A0A2G1WLE6_9EURY</name>
<comment type="caution">
    <text evidence="2">The sequence shown here is derived from an EMBL/GenBank/DDBJ whole genome shotgun (WGS) entry which is preliminary data.</text>
</comment>
<dbReference type="SUPFAM" id="SSF54593">
    <property type="entry name" value="Glyoxalase/Bleomycin resistance protein/Dihydroxybiphenyl dioxygenase"/>
    <property type="match status" value="1"/>
</dbReference>
<evidence type="ECO:0000313" key="2">
    <source>
        <dbReference type="EMBL" id="PHQ39669.1"/>
    </source>
</evidence>
<evidence type="ECO:0000259" key="1">
    <source>
        <dbReference type="Pfam" id="PF00903"/>
    </source>
</evidence>
<dbReference type="InterPro" id="IPR004360">
    <property type="entry name" value="Glyas_Fos-R_dOase_dom"/>
</dbReference>
<dbReference type="Gene3D" id="3.10.180.10">
    <property type="entry name" value="2,3-Dihydroxybiphenyl 1,2-Dioxygenase, domain 1"/>
    <property type="match status" value="1"/>
</dbReference>
<dbReference type="RefSeq" id="WP_099254545.1">
    <property type="nucleotide sequence ID" value="NZ_NHOA01000031.1"/>
</dbReference>
<accession>A0A2G1WLE6</accession>
<proteinExistence type="predicted"/>
<dbReference type="InterPro" id="IPR029068">
    <property type="entry name" value="Glyas_Bleomycin-R_OHBP_Dase"/>
</dbReference>
<feature type="domain" description="Glyoxalase/fosfomycin resistance/dioxygenase" evidence="1">
    <location>
        <begin position="9"/>
        <end position="109"/>
    </location>
</feature>
<dbReference type="Pfam" id="PF00903">
    <property type="entry name" value="Glyoxalase"/>
    <property type="match status" value="1"/>
</dbReference>
<keyword evidence="3" id="KW-1185">Reference proteome</keyword>
<protein>
    <submittedName>
        <fullName evidence="2">Glyoxalase</fullName>
    </submittedName>
</protein>
<reference evidence="2 3" key="1">
    <citation type="journal article" date="2014" name="Front. Microbiol.">
        <title>Population and genomic analysis of the genus Halorubrum.</title>
        <authorList>
            <person name="Fullmer M.S."/>
            <person name="Soucy S.M."/>
            <person name="Swithers K.S."/>
            <person name="Makkay A.M."/>
            <person name="Wheeler R."/>
            <person name="Ventosa A."/>
            <person name="Gogarten J.P."/>
            <person name="Papke R.T."/>
        </authorList>
    </citation>
    <scope>NUCLEOTIDE SEQUENCE [LARGE SCALE GENOMIC DNA]</scope>
    <source>
        <strain evidence="2 3">C49</strain>
    </source>
</reference>
<dbReference type="EMBL" id="NHOA01000031">
    <property type="protein sequence ID" value="PHQ39669.1"/>
    <property type="molecule type" value="Genomic_DNA"/>
</dbReference>
<dbReference type="Proteomes" id="UP000222824">
    <property type="component" value="Unassembled WGS sequence"/>
</dbReference>